<name>A0A7G9RVN1_9BURK</name>
<sequence length="459" mass="51154">MSHSVRNLLLSIRDLLVSAGPLAFLGVALVIGAYWWLKPTPPKSVILATGPGQSAYEEFGKRYQDALAAEGIKVTLTHSEGSAANLQLLRDGKVDLAFVQGGTAELRPEDRDDLISLGSLFVEPIWLFYRADSAKHLTRRDRLDGLHQLRGMKVNVGSPGSGLPRLMEKLLDANHIGTDELTLTQEHQTPATVAFLNGELDAIVFASAPESLMVQMLLQTPGIQLMSFAQNEAYSRRFPFLTPVTLPRGVVDLARNIPSRDIRLVASTTSLLAREDTHPALLTLFAQNALRIHGSAGWFNRAREFPSTLHAELPIAKEADRAINEPTPVMQRYLPFWIANLIERMWLILGILIAFMLPLSRIVPPLYQFRVRSRVFRWYGKLREIEDEFELGESDSAQLLEQLDRIESQVEKISVPLSYADELYALRNHIQMVRRKLNRAPGTVQGTASPTDTKAAAPT</sequence>
<protein>
    <submittedName>
        <fullName evidence="2">ABC transporter substrate-binding protein</fullName>
    </submittedName>
</protein>
<dbReference type="Gene3D" id="3.40.190.10">
    <property type="entry name" value="Periplasmic binding protein-like II"/>
    <property type="match status" value="2"/>
</dbReference>
<gene>
    <name evidence="2" type="ORF">H9K76_15370</name>
</gene>
<dbReference type="AlphaFoldDB" id="A0A7G9RVN1"/>
<dbReference type="EMBL" id="CP060714">
    <property type="protein sequence ID" value="QNN59656.1"/>
    <property type="molecule type" value="Genomic_DNA"/>
</dbReference>
<dbReference type="Pfam" id="PF16868">
    <property type="entry name" value="NMT1_3"/>
    <property type="match status" value="1"/>
</dbReference>
<dbReference type="RefSeq" id="WP_187600667.1">
    <property type="nucleotide sequence ID" value="NZ_CP060714.1"/>
</dbReference>
<evidence type="ECO:0000313" key="3">
    <source>
        <dbReference type="Proteomes" id="UP000515811"/>
    </source>
</evidence>
<keyword evidence="1" id="KW-0472">Membrane</keyword>
<keyword evidence="3" id="KW-1185">Reference proteome</keyword>
<evidence type="ECO:0000313" key="2">
    <source>
        <dbReference type="EMBL" id="QNN59656.1"/>
    </source>
</evidence>
<dbReference type="Proteomes" id="UP000515811">
    <property type="component" value="Chromosome"/>
</dbReference>
<accession>A0A7G9RVN1</accession>
<dbReference type="PANTHER" id="PTHR42941">
    <property type="entry name" value="SLL1037 PROTEIN"/>
    <property type="match status" value="1"/>
</dbReference>
<feature type="transmembrane region" description="Helical" evidence="1">
    <location>
        <begin position="12"/>
        <end position="37"/>
    </location>
</feature>
<dbReference type="KEGG" id="drg:H9K76_15370"/>
<reference evidence="2 3" key="1">
    <citation type="submission" date="2020-08" db="EMBL/GenBank/DDBJ databases">
        <title>Genome sequence of Diaphorobacter ruginosibacter DSM 27467T.</title>
        <authorList>
            <person name="Hyun D.-W."/>
            <person name="Bae J.-W."/>
        </authorList>
    </citation>
    <scope>NUCLEOTIDE SEQUENCE [LARGE SCALE GENOMIC DNA]</scope>
    <source>
        <strain evidence="2 3">DSM 27467</strain>
    </source>
</reference>
<dbReference type="PANTHER" id="PTHR42941:SF1">
    <property type="entry name" value="SLL1037 PROTEIN"/>
    <property type="match status" value="1"/>
</dbReference>
<keyword evidence="1" id="KW-1133">Transmembrane helix</keyword>
<dbReference type="InterPro" id="IPR011852">
    <property type="entry name" value="TRAP_TAXI"/>
</dbReference>
<dbReference type="SUPFAM" id="SSF53850">
    <property type="entry name" value="Periplasmic binding protein-like II"/>
    <property type="match status" value="1"/>
</dbReference>
<feature type="transmembrane region" description="Helical" evidence="1">
    <location>
        <begin position="345"/>
        <end position="367"/>
    </location>
</feature>
<organism evidence="2 3">
    <name type="scientific">Diaphorobacter ruginosibacter</name>
    <dbReference type="NCBI Taxonomy" id="1715720"/>
    <lineage>
        <taxon>Bacteria</taxon>
        <taxon>Pseudomonadati</taxon>
        <taxon>Pseudomonadota</taxon>
        <taxon>Betaproteobacteria</taxon>
        <taxon>Burkholderiales</taxon>
        <taxon>Comamonadaceae</taxon>
        <taxon>Diaphorobacter</taxon>
    </lineage>
</organism>
<keyword evidence="1" id="KW-0812">Transmembrane</keyword>
<proteinExistence type="predicted"/>
<evidence type="ECO:0000256" key="1">
    <source>
        <dbReference type="SAM" id="Phobius"/>
    </source>
</evidence>